<keyword evidence="3" id="KW-1185">Reference proteome</keyword>
<name>A0A5Q2N2W3_9FIRM</name>
<evidence type="ECO:0000313" key="2">
    <source>
        <dbReference type="EMBL" id="QGG47622.1"/>
    </source>
</evidence>
<protein>
    <recommendedName>
        <fullName evidence="4">DUF1294 domain-containing protein</fullName>
    </recommendedName>
</protein>
<dbReference type="KEGG" id="hcv:FTV88_1497"/>
<keyword evidence="1" id="KW-0472">Membrane</keyword>
<evidence type="ECO:0000313" key="3">
    <source>
        <dbReference type="Proteomes" id="UP000366051"/>
    </source>
</evidence>
<dbReference type="AlphaFoldDB" id="A0A5Q2N2W3"/>
<gene>
    <name evidence="2" type="ORF">FTV88_1497</name>
</gene>
<feature type="transmembrane region" description="Helical" evidence="1">
    <location>
        <begin position="61"/>
        <end position="83"/>
    </location>
</feature>
<dbReference type="RefSeq" id="WP_153724961.1">
    <property type="nucleotide sequence ID" value="NZ_CP045875.1"/>
</dbReference>
<dbReference type="InterPro" id="IPR010718">
    <property type="entry name" value="DUF1294"/>
</dbReference>
<feature type="transmembrane region" description="Helical" evidence="1">
    <location>
        <begin position="6"/>
        <end position="24"/>
    </location>
</feature>
<dbReference type="Proteomes" id="UP000366051">
    <property type="component" value="Chromosome"/>
</dbReference>
<keyword evidence="1" id="KW-0812">Transmembrane</keyword>
<dbReference type="OrthoDB" id="1698854at2"/>
<reference evidence="3" key="1">
    <citation type="submission" date="2019-11" db="EMBL/GenBank/DDBJ databases">
        <title>Genome sequence of Heliorestis convoluta strain HH, an alkaliphilic and minimalistic phototrophic bacterium from a soda lake in Egypt.</title>
        <authorList>
            <person name="Dewey E.D."/>
            <person name="Stokes L.M."/>
            <person name="Burchell B.M."/>
            <person name="Shaffer K.N."/>
            <person name="Huntington A.M."/>
            <person name="Baker J.M."/>
            <person name="Nadendla S."/>
            <person name="Giglio M.G."/>
            <person name="Touchman J.W."/>
            <person name="Blankenship R.E."/>
            <person name="Madigan M.T."/>
            <person name="Sattley W.M."/>
        </authorList>
    </citation>
    <scope>NUCLEOTIDE SEQUENCE [LARGE SCALE GENOMIC DNA]</scope>
    <source>
        <strain evidence="3">HH</strain>
    </source>
</reference>
<sequence>MTLAIYILWNVIAFFLVGYDKRQAQKGGQRIQEKTFFYDAFFLGAAGVLFGLYFFHHKTKHRSFVIIIPLLLLWNLAVLYYLWIQGVLF</sequence>
<feature type="transmembrane region" description="Helical" evidence="1">
    <location>
        <begin position="36"/>
        <end position="55"/>
    </location>
</feature>
<dbReference type="Pfam" id="PF06961">
    <property type="entry name" value="DUF1294"/>
    <property type="match status" value="1"/>
</dbReference>
<accession>A0A5Q2N2W3</accession>
<evidence type="ECO:0000256" key="1">
    <source>
        <dbReference type="SAM" id="Phobius"/>
    </source>
</evidence>
<evidence type="ECO:0008006" key="4">
    <source>
        <dbReference type="Google" id="ProtNLM"/>
    </source>
</evidence>
<organism evidence="2 3">
    <name type="scientific">Heliorestis convoluta</name>
    <dbReference type="NCBI Taxonomy" id="356322"/>
    <lineage>
        <taxon>Bacteria</taxon>
        <taxon>Bacillati</taxon>
        <taxon>Bacillota</taxon>
        <taxon>Clostridia</taxon>
        <taxon>Eubacteriales</taxon>
        <taxon>Heliobacteriaceae</taxon>
        <taxon>Heliorestis</taxon>
    </lineage>
</organism>
<dbReference type="EMBL" id="CP045875">
    <property type="protein sequence ID" value="QGG47622.1"/>
    <property type="molecule type" value="Genomic_DNA"/>
</dbReference>
<proteinExistence type="predicted"/>
<keyword evidence="1" id="KW-1133">Transmembrane helix</keyword>